<evidence type="ECO:0000256" key="1">
    <source>
        <dbReference type="ARBA" id="ARBA00022737"/>
    </source>
</evidence>
<dbReference type="Proteomes" id="UP001610432">
    <property type="component" value="Unassembled WGS sequence"/>
</dbReference>
<dbReference type="RefSeq" id="XP_070890180.1">
    <property type="nucleotide sequence ID" value="XM_071025692.1"/>
</dbReference>
<dbReference type="GeneID" id="98140764"/>
<dbReference type="PANTHER" id="PTHR24161:SF124">
    <property type="entry name" value="TRANSIENT RECEPTOR POTENTIAL CHANNEL PYREXIA"/>
    <property type="match status" value="1"/>
</dbReference>
<dbReference type="PROSITE" id="PS50088">
    <property type="entry name" value="ANK_REPEAT"/>
    <property type="match status" value="4"/>
</dbReference>
<keyword evidence="2 3" id="KW-0040">ANK repeat</keyword>
<dbReference type="SUPFAM" id="SSF48403">
    <property type="entry name" value="Ankyrin repeat"/>
    <property type="match status" value="1"/>
</dbReference>
<feature type="repeat" description="ANK" evidence="3">
    <location>
        <begin position="169"/>
        <end position="201"/>
    </location>
</feature>
<dbReference type="InterPro" id="IPR002110">
    <property type="entry name" value="Ankyrin_rpt"/>
</dbReference>
<keyword evidence="5" id="KW-1185">Reference proteome</keyword>
<proteinExistence type="predicted"/>
<dbReference type="PANTHER" id="PTHR24161">
    <property type="entry name" value="ANK_REP_REGION DOMAIN-CONTAINING PROTEIN-RELATED"/>
    <property type="match status" value="1"/>
</dbReference>
<keyword evidence="1" id="KW-0677">Repeat</keyword>
<feature type="repeat" description="ANK" evidence="3">
    <location>
        <begin position="275"/>
        <end position="307"/>
    </location>
</feature>
<name>A0ABR4M3M3_9EURO</name>
<dbReference type="EMBL" id="JBFXLQ010000004">
    <property type="protein sequence ID" value="KAL2871201.1"/>
    <property type="molecule type" value="Genomic_DNA"/>
</dbReference>
<accession>A0ABR4M3M3</accession>
<evidence type="ECO:0000313" key="5">
    <source>
        <dbReference type="Proteomes" id="UP001610432"/>
    </source>
</evidence>
<comment type="caution">
    <text evidence="4">The sequence shown here is derived from an EMBL/GenBank/DDBJ whole genome shotgun (WGS) entry which is preliminary data.</text>
</comment>
<dbReference type="Gene3D" id="1.25.40.20">
    <property type="entry name" value="Ankyrin repeat-containing domain"/>
    <property type="match status" value="2"/>
</dbReference>
<dbReference type="Pfam" id="PF12796">
    <property type="entry name" value="Ank_2"/>
    <property type="match status" value="2"/>
</dbReference>
<gene>
    <name evidence="4" type="ORF">BJX67DRAFT_218736</name>
</gene>
<evidence type="ECO:0000256" key="2">
    <source>
        <dbReference type="ARBA" id="ARBA00023043"/>
    </source>
</evidence>
<feature type="repeat" description="ANK" evidence="3">
    <location>
        <begin position="203"/>
        <end position="235"/>
    </location>
</feature>
<sequence length="516" mass="56952">MVYRLLLSQQVTMDRMERGEIIGSTNIVNMTVVNQPNSQSQSAAPAAVQDKFSAAQAMTHIAKAKSTKRVTRAARFNRWGFDTQLASISKDKNGGSSYRVEVQVSLFGKMYSVQLQISLLDFSLYPTMHVRNTVPVDSEMAIACKTGDFNRARQLLLSGLAHGSDVTPSGWPMLDYAIESGSTRLVRLLLDHGAEPDLAYGTHNMSALQSSFLRGHLDIARVLVSQGADIEHVDSDGYSVLSYLWVDDGPVAESSEFMRLCIANEFAEVNACDSRGWTPLHRAAAVGTPDDVEAFLKLGASLEARANWYGWTALFFAASHDNVDAFQTIIRHAGNQAFESLDGDGWNLLHCCVYFDAPRVLRLALQSGLDVNRKTLPAPLPEDPELSYRELTVADIAIYMGPTRYKMFMDALADTGREADLEGADDEFFWDAAPAVTPEPELNTASLDAGKDEKRGPMYGAEDFDDRWTLLHWASYNGSPKVQRLLLLKGADPKHLNAIMMEENPTLLPTSPFEGR</sequence>
<evidence type="ECO:0000256" key="3">
    <source>
        <dbReference type="PROSITE-ProRule" id="PRU00023"/>
    </source>
</evidence>
<reference evidence="4 5" key="1">
    <citation type="submission" date="2024-07" db="EMBL/GenBank/DDBJ databases">
        <title>Section-level genome sequencing and comparative genomics of Aspergillus sections Usti and Cavernicolus.</title>
        <authorList>
            <consortium name="Lawrence Berkeley National Laboratory"/>
            <person name="Nybo J.L."/>
            <person name="Vesth T.C."/>
            <person name="Theobald S."/>
            <person name="Frisvad J.C."/>
            <person name="Larsen T.O."/>
            <person name="Kjaerboelling I."/>
            <person name="Rothschild-Mancinelli K."/>
            <person name="Lyhne E.K."/>
            <person name="Kogle M.E."/>
            <person name="Barry K."/>
            <person name="Clum A."/>
            <person name="Na H."/>
            <person name="Ledsgaard L."/>
            <person name="Lin J."/>
            <person name="Lipzen A."/>
            <person name="Kuo A."/>
            <person name="Riley R."/>
            <person name="Mondo S."/>
            <person name="Labutti K."/>
            <person name="Haridas S."/>
            <person name="Pangalinan J."/>
            <person name="Salamov A.A."/>
            <person name="Simmons B.A."/>
            <person name="Magnuson J.K."/>
            <person name="Chen J."/>
            <person name="Drula E."/>
            <person name="Henrissat B."/>
            <person name="Wiebenga A."/>
            <person name="Lubbers R.J."/>
            <person name="Gomes A.C."/>
            <person name="Macurrencykelacurrency M.R."/>
            <person name="Stajich J."/>
            <person name="Grigoriev I.V."/>
            <person name="Mortensen U.H."/>
            <person name="De Vries R.P."/>
            <person name="Baker S.E."/>
            <person name="Andersen M.R."/>
        </authorList>
    </citation>
    <scope>NUCLEOTIDE SEQUENCE [LARGE SCALE GENOMIC DNA]</scope>
    <source>
        <strain evidence="4 5">CBS 449.75</strain>
    </source>
</reference>
<dbReference type="SMART" id="SM00248">
    <property type="entry name" value="ANK"/>
    <property type="match status" value="6"/>
</dbReference>
<dbReference type="InterPro" id="IPR036770">
    <property type="entry name" value="Ankyrin_rpt-contain_sf"/>
</dbReference>
<feature type="repeat" description="ANK" evidence="3">
    <location>
        <begin position="466"/>
        <end position="498"/>
    </location>
</feature>
<dbReference type="Pfam" id="PF00023">
    <property type="entry name" value="Ank"/>
    <property type="match status" value="2"/>
</dbReference>
<organism evidence="4 5">
    <name type="scientific">Aspergillus lucknowensis</name>
    <dbReference type="NCBI Taxonomy" id="176173"/>
    <lineage>
        <taxon>Eukaryota</taxon>
        <taxon>Fungi</taxon>
        <taxon>Dikarya</taxon>
        <taxon>Ascomycota</taxon>
        <taxon>Pezizomycotina</taxon>
        <taxon>Eurotiomycetes</taxon>
        <taxon>Eurotiomycetidae</taxon>
        <taxon>Eurotiales</taxon>
        <taxon>Aspergillaceae</taxon>
        <taxon>Aspergillus</taxon>
        <taxon>Aspergillus subgen. Nidulantes</taxon>
    </lineage>
</organism>
<evidence type="ECO:0000313" key="4">
    <source>
        <dbReference type="EMBL" id="KAL2871201.1"/>
    </source>
</evidence>
<dbReference type="PROSITE" id="PS50297">
    <property type="entry name" value="ANK_REP_REGION"/>
    <property type="match status" value="3"/>
</dbReference>
<protein>
    <submittedName>
        <fullName evidence="4">Ankyrin repeat-containing domain protein</fullName>
    </submittedName>
</protein>